<dbReference type="Proteomes" id="UP001499915">
    <property type="component" value="Unassembled WGS sequence"/>
</dbReference>
<evidence type="ECO:0000313" key="6">
    <source>
        <dbReference type="Proteomes" id="UP001499915"/>
    </source>
</evidence>
<sequence>MLTRLLCTLCLILPNLAMAGSLNLAVAANFKQPLERLVRQFDPEQQHQIAISSASTGVLYTQIRQGAPFDILLAADSARPERLEQEGPGIAGSRFTYAIGQLALWQPKGHPDSLKDLLDAPLAIANPRTAPYGLAAQQVLKALDRWQPAQQVQGSNIAQTFQFIHSGNVPQGLVARAQLIQQSIPPAQWVLVDPELHQPIEQQLIQLQRSAGNPLADAFIEFLHSAEARQLIEQNGYVPGKGITHAAH</sequence>
<organism evidence="5 6">
    <name type="scientific">Marinobacterium maritimum</name>
    <dbReference type="NCBI Taxonomy" id="500162"/>
    <lineage>
        <taxon>Bacteria</taxon>
        <taxon>Pseudomonadati</taxon>
        <taxon>Pseudomonadota</taxon>
        <taxon>Gammaproteobacteria</taxon>
        <taxon>Oceanospirillales</taxon>
        <taxon>Oceanospirillaceae</taxon>
        <taxon>Marinobacterium</taxon>
    </lineage>
</organism>
<feature type="signal peptide" evidence="4">
    <location>
        <begin position="1"/>
        <end position="19"/>
    </location>
</feature>
<accession>A0ABN1IAY1</accession>
<dbReference type="InterPro" id="IPR050682">
    <property type="entry name" value="ModA/WtpA"/>
</dbReference>
<dbReference type="InterPro" id="IPR044084">
    <property type="entry name" value="AvModA-like_subst-bd"/>
</dbReference>
<proteinExistence type="inferred from homology"/>
<comment type="caution">
    <text evidence="5">The sequence shown here is derived from an EMBL/GenBank/DDBJ whole genome shotgun (WGS) entry which is preliminary data.</text>
</comment>
<dbReference type="PANTHER" id="PTHR30632:SF14">
    <property type="entry name" value="TUNGSTATE_MOLYBDATE_CHROMATE-BINDING PROTEIN MODA"/>
    <property type="match status" value="1"/>
</dbReference>
<keyword evidence="6" id="KW-1185">Reference proteome</keyword>
<dbReference type="PANTHER" id="PTHR30632">
    <property type="entry name" value="MOLYBDATE-BINDING PERIPLASMIC PROTEIN"/>
    <property type="match status" value="1"/>
</dbReference>
<dbReference type="Pfam" id="PF13531">
    <property type="entry name" value="SBP_bac_11"/>
    <property type="match status" value="1"/>
</dbReference>
<protein>
    <submittedName>
        <fullName evidence="5">Molybdate ABC transporter substrate-binding protein</fullName>
    </submittedName>
</protein>
<keyword evidence="3 4" id="KW-0732">Signal</keyword>
<dbReference type="EMBL" id="BAAAET010000008">
    <property type="protein sequence ID" value="GAA0702610.1"/>
    <property type="molecule type" value="Genomic_DNA"/>
</dbReference>
<dbReference type="PIRSF" id="PIRSF004846">
    <property type="entry name" value="ModA"/>
    <property type="match status" value="1"/>
</dbReference>
<dbReference type="Gene3D" id="3.40.190.10">
    <property type="entry name" value="Periplasmic binding protein-like II"/>
    <property type="match status" value="2"/>
</dbReference>
<evidence type="ECO:0000313" key="5">
    <source>
        <dbReference type="EMBL" id="GAA0702610.1"/>
    </source>
</evidence>
<evidence type="ECO:0000256" key="4">
    <source>
        <dbReference type="SAM" id="SignalP"/>
    </source>
</evidence>
<dbReference type="CDD" id="cd13539">
    <property type="entry name" value="PBP2_AvModA"/>
    <property type="match status" value="1"/>
</dbReference>
<reference evidence="5 6" key="1">
    <citation type="journal article" date="2019" name="Int. J. Syst. Evol. Microbiol.">
        <title>The Global Catalogue of Microorganisms (GCM) 10K type strain sequencing project: providing services to taxonomists for standard genome sequencing and annotation.</title>
        <authorList>
            <consortium name="The Broad Institute Genomics Platform"/>
            <consortium name="The Broad Institute Genome Sequencing Center for Infectious Disease"/>
            <person name="Wu L."/>
            <person name="Ma J."/>
        </authorList>
    </citation>
    <scope>NUCLEOTIDE SEQUENCE [LARGE SCALE GENOMIC DNA]</scope>
    <source>
        <strain evidence="5 6">JCM 15134</strain>
    </source>
</reference>
<dbReference type="SUPFAM" id="SSF53850">
    <property type="entry name" value="Periplasmic binding protein-like II"/>
    <property type="match status" value="1"/>
</dbReference>
<gene>
    <name evidence="5" type="primary">modA</name>
    <name evidence="5" type="ORF">GCM10009104_34990</name>
</gene>
<name>A0ABN1IAY1_9GAMM</name>
<feature type="chain" id="PRO_5046414005" evidence="4">
    <location>
        <begin position="20"/>
        <end position="248"/>
    </location>
</feature>
<evidence type="ECO:0000256" key="2">
    <source>
        <dbReference type="ARBA" id="ARBA00022723"/>
    </source>
</evidence>
<dbReference type="InterPro" id="IPR005950">
    <property type="entry name" value="ModA"/>
</dbReference>
<keyword evidence="2" id="KW-0479">Metal-binding</keyword>
<dbReference type="RefSeq" id="WP_343808998.1">
    <property type="nucleotide sequence ID" value="NZ_BAAAET010000008.1"/>
</dbReference>
<evidence type="ECO:0000256" key="3">
    <source>
        <dbReference type="ARBA" id="ARBA00022729"/>
    </source>
</evidence>
<comment type="similarity">
    <text evidence="1">Belongs to the bacterial solute-binding protein ModA family.</text>
</comment>
<dbReference type="NCBIfam" id="TIGR01256">
    <property type="entry name" value="modA"/>
    <property type="match status" value="1"/>
</dbReference>
<evidence type="ECO:0000256" key="1">
    <source>
        <dbReference type="ARBA" id="ARBA00009175"/>
    </source>
</evidence>